<gene>
    <name evidence="3" type="ORF">QYE76_024306</name>
</gene>
<dbReference type="SUPFAM" id="SSF56672">
    <property type="entry name" value="DNA/RNA polymerases"/>
    <property type="match status" value="1"/>
</dbReference>
<dbReference type="AlphaFoldDB" id="A0AAD8REU4"/>
<dbReference type="EMBL" id="JAUUTY010000006">
    <property type="protein sequence ID" value="KAK1618789.1"/>
    <property type="molecule type" value="Genomic_DNA"/>
</dbReference>
<evidence type="ECO:0000313" key="3">
    <source>
        <dbReference type="EMBL" id="KAK1618789.1"/>
    </source>
</evidence>
<feature type="compositionally biased region" description="Basic and acidic residues" evidence="1">
    <location>
        <begin position="1"/>
        <end position="10"/>
    </location>
</feature>
<sequence length="549" mass="59395">MGELLTEHDGGGGVDGDGFRGHPVPAVDPPGLSRVVPVQEPSSADAIGVLDQSASDVHAQPVHASSPVPRTPSSRQLASGASSGTDALGDPALGDPASVGPPPTSPPPSPPASSGPTSSDHTGSSSPVTDAAVGSSQVPSPPALHTMITRRRNDVHRPRTYTDGTVRYDQYRRRAFLAAPTSHRIALSEPAWRTAMEEEFDALQHGSVDKHKARLVARGFTQQHGIDYHDTFSPVVKPVTIRLVLSLAVSRGWCLRQVDVSNVFLHGFLEEDVYMQQPPGFEDSRYPQHVCKLQRALYGLKQSPRAWYARLSDKLHSLGFVSSKADTSLFIFMHGRVTICMLVYVDDIVIAGSSTPAVDRLVQTLAQTFPIKDLGRLEYFLGIEASYTSAGMRLTQHKYALDLLHRAHMEGSRAVTTPMSTSDMLSLHTGDVLAPDDASSYRSLVSGLQYLTLTRPDISFAVNEVCQFLATPTTAHYEAVKRILRYVKGTVSTGLLLQKSPSTLLNIYTDADWAGCPDDRRSTGGFAIFLDLTLFLGALQATHGVSFQY</sequence>
<dbReference type="InterPro" id="IPR013103">
    <property type="entry name" value="RVT_2"/>
</dbReference>
<organism evidence="3 4">
    <name type="scientific">Lolium multiflorum</name>
    <name type="common">Italian ryegrass</name>
    <name type="synonym">Lolium perenne subsp. multiflorum</name>
    <dbReference type="NCBI Taxonomy" id="4521"/>
    <lineage>
        <taxon>Eukaryota</taxon>
        <taxon>Viridiplantae</taxon>
        <taxon>Streptophyta</taxon>
        <taxon>Embryophyta</taxon>
        <taxon>Tracheophyta</taxon>
        <taxon>Spermatophyta</taxon>
        <taxon>Magnoliopsida</taxon>
        <taxon>Liliopsida</taxon>
        <taxon>Poales</taxon>
        <taxon>Poaceae</taxon>
        <taxon>BOP clade</taxon>
        <taxon>Pooideae</taxon>
        <taxon>Poodae</taxon>
        <taxon>Poeae</taxon>
        <taxon>Poeae Chloroplast Group 2 (Poeae type)</taxon>
        <taxon>Loliodinae</taxon>
        <taxon>Loliinae</taxon>
        <taxon>Lolium</taxon>
    </lineage>
</organism>
<feature type="compositionally biased region" description="Polar residues" evidence="1">
    <location>
        <begin position="71"/>
        <end position="85"/>
    </location>
</feature>
<dbReference type="PANTHER" id="PTHR11439:SF455">
    <property type="entry name" value="RLK (RECEPTOR-LIKE PROTEIN KINASE) 8, PUTATIVE-RELATED"/>
    <property type="match status" value="1"/>
</dbReference>
<evidence type="ECO:0000256" key="1">
    <source>
        <dbReference type="SAM" id="MobiDB-lite"/>
    </source>
</evidence>
<evidence type="ECO:0000259" key="2">
    <source>
        <dbReference type="Pfam" id="PF07727"/>
    </source>
</evidence>
<dbReference type="PANTHER" id="PTHR11439">
    <property type="entry name" value="GAG-POL-RELATED RETROTRANSPOSON"/>
    <property type="match status" value="1"/>
</dbReference>
<dbReference type="Pfam" id="PF07727">
    <property type="entry name" value="RVT_2"/>
    <property type="match status" value="1"/>
</dbReference>
<dbReference type="Proteomes" id="UP001231189">
    <property type="component" value="Unassembled WGS sequence"/>
</dbReference>
<feature type="domain" description="Reverse transcriptase Ty1/copia-type" evidence="2">
    <location>
        <begin position="208"/>
        <end position="420"/>
    </location>
</feature>
<keyword evidence="4" id="KW-1185">Reference proteome</keyword>
<evidence type="ECO:0000313" key="4">
    <source>
        <dbReference type="Proteomes" id="UP001231189"/>
    </source>
</evidence>
<dbReference type="InterPro" id="IPR043502">
    <property type="entry name" value="DNA/RNA_pol_sf"/>
</dbReference>
<comment type="caution">
    <text evidence="3">The sequence shown here is derived from an EMBL/GenBank/DDBJ whole genome shotgun (WGS) entry which is preliminary data.</text>
</comment>
<feature type="region of interest" description="Disordered" evidence="1">
    <location>
        <begin position="1"/>
        <end position="160"/>
    </location>
</feature>
<protein>
    <recommendedName>
        <fullName evidence="2">Reverse transcriptase Ty1/copia-type domain-containing protein</fullName>
    </recommendedName>
</protein>
<name>A0AAD8REU4_LOLMU</name>
<accession>A0AAD8REU4</accession>
<reference evidence="3" key="1">
    <citation type="submission" date="2023-07" db="EMBL/GenBank/DDBJ databases">
        <title>A chromosome-level genome assembly of Lolium multiflorum.</title>
        <authorList>
            <person name="Chen Y."/>
            <person name="Copetti D."/>
            <person name="Kolliker R."/>
            <person name="Studer B."/>
        </authorList>
    </citation>
    <scope>NUCLEOTIDE SEQUENCE</scope>
    <source>
        <strain evidence="3">02402/16</strain>
        <tissue evidence="3">Leaf</tissue>
    </source>
</reference>
<feature type="compositionally biased region" description="Polar residues" evidence="1">
    <location>
        <begin position="120"/>
        <end position="138"/>
    </location>
</feature>
<feature type="compositionally biased region" description="Pro residues" evidence="1">
    <location>
        <begin position="99"/>
        <end position="113"/>
    </location>
</feature>
<proteinExistence type="predicted"/>